<evidence type="ECO:0000313" key="2">
    <source>
        <dbReference type="EMBL" id="KAD4385236.1"/>
    </source>
</evidence>
<dbReference type="Proteomes" id="UP000326396">
    <property type="component" value="Linkage Group LG3"/>
</dbReference>
<feature type="compositionally biased region" description="Polar residues" evidence="1">
    <location>
        <begin position="1"/>
        <end position="14"/>
    </location>
</feature>
<name>A0A5N6N628_9ASTR</name>
<reference evidence="2 3" key="1">
    <citation type="submission" date="2019-05" db="EMBL/GenBank/DDBJ databases">
        <title>Mikania micrantha, genome provides insights into the molecular mechanism of rapid growth.</title>
        <authorList>
            <person name="Liu B."/>
        </authorList>
    </citation>
    <scope>NUCLEOTIDE SEQUENCE [LARGE SCALE GENOMIC DNA]</scope>
    <source>
        <strain evidence="2">NLD-2019</strain>
        <tissue evidence="2">Leaf</tissue>
    </source>
</reference>
<evidence type="ECO:0000256" key="1">
    <source>
        <dbReference type="SAM" id="MobiDB-lite"/>
    </source>
</evidence>
<sequence length="219" mass="24681">MFSYSADKSASFSRNESEGFIEVPGKESNGPKMIEVESALPYWAEAIPPQPDIPFSHLRSSHFSRHNTSYWLGSVHWSAIRDYQFPSSFEYIIGEEPKSPVYRPLFTWEFEKEEKSDAESPYYPPEAPLLSINPPDSQPKAHMAFTNPKVAKLKASRRPTSSCESRVGPESITAKSPPKIRRLSQGARLPPPCEGRVYARKFAHTIGSCSWGTHEESDD</sequence>
<proteinExistence type="predicted"/>
<organism evidence="2 3">
    <name type="scientific">Mikania micrantha</name>
    <name type="common">bitter vine</name>
    <dbReference type="NCBI Taxonomy" id="192012"/>
    <lineage>
        <taxon>Eukaryota</taxon>
        <taxon>Viridiplantae</taxon>
        <taxon>Streptophyta</taxon>
        <taxon>Embryophyta</taxon>
        <taxon>Tracheophyta</taxon>
        <taxon>Spermatophyta</taxon>
        <taxon>Magnoliopsida</taxon>
        <taxon>eudicotyledons</taxon>
        <taxon>Gunneridae</taxon>
        <taxon>Pentapetalae</taxon>
        <taxon>asterids</taxon>
        <taxon>campanulids</taxon>
        <taxon>Asterales</taxon>
        <taxon>Asteraceae</taxon>
        <taxon>Asteroideae</taxon>
        <taxon>Heliantheae alliance</taxon>
        <taxon>Eupatorieae</taxon>
        <taxon>Mikania</taxon>
    </lineage>
</organism>
<keyword evidence="3" id="KW-1185">Reference proteome</keyword>
<gene>
    <name evidence="2" type="ORF">E3N88_25404</name>
</gene>
<feature type="region of interest" description="Disordered" evidence="1">
    <location>
        <begin position="1"/>
        <end position="27"/>
    </location>
</feature>
<accession>A0A5N6N628</accession>
<protein>
    <submittedName>
        <fullName evidence="2">Uncharacterized protein</fullName>
    </submittedName>
</protein>
<dbReference type="AlphaFoldDB" id="A0A5N6N628"/>
<evidence type="ECO:0000313" key="3">
    <source>
        <dbReference type="Proteomes" id="UP000326396"/>
    </source>
</evidence>
<comment type="caution">
    <text evidence="2">The sequence shown here is derived from an EMBL/GenBank/DDBJ whole genome shotgun (WGS) entry which is preliminary data.</text>
</comment>
<dbReference type="EMBL" id="SZYD01000013">
    <property type="protein sequence ID" value="KAD4385236.1"/>
    <property type="molecule type" value="Genomic_DNA"/>
</dbReference>
<feature type="region of interest" description="Disordered" evidence="1">
    <location>
        <begin position="150"/>
        <end position="188"/>
    </location>
</feature>